<dbReference type="CDD" id="cd16282">
    <property type="entry name" value="metallo-hydrolase-like_MBL-fold"/>
    <property type="match status" value="1"/>
</dbReference>
<accession>A0A382GYG4</accession>
<dbReference type="InterPro" id="IPR001279">
    <property type="entry name" value="Metallo-B-lactamas"/>
</dbReference>
<dbReference type="Gene3D" id="3.60.15.10">
    <property type="entry name" value="Ribonuclease Z/Hydroxyacylglutathione hydrolase-like"/>
    <property type="match status" value="1"/>
</dbReference>
<evidence type="ECO:0000313" key="2">
    <source>
        <dbReference type="EMBL" id="SVB79994.1"/>
    </source>
</evidence>
<dbReference type="Pfam" id="PF00753">
    <property type="entry name" value="Lactamase_B"/>
    <property type="match status" value="1"/>
</dbReference>
<dbReference type="AlphaFoldDB" id="A0A382GYG4"/>
<feature type="domain" description="Metallo-beta-lactamase" evidence="1">
    <location>
        <begin position="60"/>
        <end position="245"/>
    </location>
</feature>
<dbReference type="SUPFAM" id="SSF56281">
    <property type="entry name" value="Metallo-hydrolase/oxidoreductase"/>
    <property type="match status" value="1"/>
</dbReference>
<dbReference type="SMART" id="SM00849">
    <property type="entry name" value="Lactamase_B"/>
    <property type="match status" value="1"/>
</dbReference>
<name>A0A382GYG4_9ZZZZ</name>
<dbReference type="PANTHER" id="PTHR42951:SF4">
    <property type="entry name" value="ACYL-COENZYME A THIOESTERASE MBLAC2"/>
    <property type="match status" value="1"/>
</dbReference>
<reference evidence="2" key="1">
    <citation type="submission" date="2018-05" db="EMBL/GenBank/DDBJ databases">
        <authorList>
            <person name="Lanie J.A."/>
            <person name="Ng W.-L."/>
            <person name="Kazmierczak K.M."/>
            <person name="Andrzejewski T.M."/>
            <person name="Davidsen T.M."/>
            <person name="Wayne K.J."/>
            <person name="Tettelin H."/>
            <person name="Glass J.I."/>
            <person name="Rusch D."/>
            <person name="Podicherti R."/>
            <person name="Tsui H.-C.T."/>
            <person name="Winkler M.E."/>
        </authorList>
    </citation>
    <scope>NUCLEOTIDE SEQUENCE</scope>
</reference>
<dbReference type="InterPro" id="IPR036866">
    <property type="entry name" value="RibonucZ/Hydroxyglut_hydro"/>
</dbReference>
<organism evidence="2">
    <name type="scientific">marine metagenome</name>
    <dbReference type="NCBI Taxonomy" id="408172"/>
    <lineage>
        <taxon>unclassified sequences</taxon>
        <taxon>metagenomes</taxon>
        <taxon>ecological metagenomes</taxon>
    </lineage>
</organism>
<dbReference type="InterPro" id="IPR050855">
    <property type="entry name" value="NDM-1-like"/>
</dbReference>
<protein>
    <recommendedName>
        <fullName evidence="1">Metallo-beta-lactamase domain-containing protein</fullName>
    </recommendedName>
</protein>
<sequence length="324" mass="35941">MIRGTLLSVLVLVLVFTTLANKTTYSGHALYTLAPEQIADGVYVFWGRQEPLTPENGGNIVNTGFVVGRNSVLVIDTGPTKHYAEEMIEAIRTITNLPIRHAIVTHHHPDHAFGIQSFKENNTNVYMHPSSKSLLANEGPPLLDFLERLIGVEWVTETKIDEPTHNVETVQNIDIGGRVVKILPFTGGHTPGDLVVYDQKTRSLFTGDLVFQGRAASIPHADISTWINHLDSLLDLDWDQLVPGHGPIVVDHIPFGELRSYLNFLQHTAKQSAKRGDTLAEALQTTIPVQFNQLATIKAEFQRSIISLFRKHEANDFSSSTSTK</sequence>
<dbReference type="EMBL" id="UINC01058104">
    <property type="protein sequence ID" value="SVB79994.1"/>
    <property type="molecule type" value="Genomic_DNA"/>
</dbReference>
<evidence type="ECO:0000259" key="1">
    <source>
        <dbReference type="SMART" id="SM00849"/>
    </source>
</evidence>
<proteinExistence type="predicted"/>
<gene>
    <name evidence="2" type="ORF">METZ01_LOCUS232848</name>
</gene>
<dbReference type="PANTHER" id="PTHR42951">
    <property type="entry name" value="METALLO-BETA-LACTAMASE DOMAIN-CONTAINING"/>
    <property type="match status" value="1"/>
</dbReference>